<accession>A0AAV7KF25</accession>
<evidence type="ECO:0000256" key="2">
    <source>
        <dbReference type="SAM" id="MobiDB-lite"/>
    </source>
</evidence>
<dbReference type="AlphaFoldDB" id="A0AAV7KF25"/>
<feature type="coiled-coil region" evidence="1">
    <location>
        <begin position="237"/>
        <end position="271"/>
    </location>
</feature>
<feature type="region of interest" description="Disordered" evidence="2">
    <location>
        <begin position="126"/>
        <end position="146"/>
    </location>
</feature>
<evidence type="ECO:0000313" key="3">
    <source>
        <dbReference type="EMBL" id="KAI6660021.1"/>
    </source>
</evidence>
<comment type="caution">
    <text evidence="3">The sequence shown here is derived from an EMBL/GenBank/DDBJ whole genome shotgun (WGS) entry which is preliminary data.</text>
</comment>
<gene>
    <name evidence="3" type="ORF">LOD99_14362</name>
</gene>
<reference evidence="3 4" key="1">
    <citation type="journal article" date="2023" name="BMC Biol.">
        <title>The compact genome of the sponge Oopsacas minuta (Hexactinellida) is lacking key metazoan core genes.</title>
        <authorList>
            <person name="Santini S."/>
            <person name="Schenkelaars Q."/>
            <person name="Jourda C."/>
            <person name="Duchesne M."/>
            <person name="Belahbib H."/>
            <person name="Rocher C."/>
            <person name="Selva M."/>
            <person name="Riesgo A."/>
            <person name="Vervoort M."/>
            <person name="Leys S.P."/>
            <person name="Kodjabachian L."/>
            <person name="Le Bivic A."/>
            <person name="Borchiellini C."/>
            <person name="Claverie J.M."/>
            <person name="Renard E."/>
        </authorList>
    </citation>
    <scope>NUCLEOTIDE SEQUENCE [LARGE SCALE GENOMIC DNA]</scope>
    <source>
        <strain evidence="3">SPO-2</strain>
    </source>
</reference>
<keyword evidence="1" id="KW-0175">Coiled coil</keyword>
<proteinExistence type="predicted"/>
<dbReference type="EMBL" id="JAKMXF010000044">
    <property type="protein sequence ID" value="KAI6660021.1"/>
    <property type="molecule type" value="Genomic_DNA"/>
</dbReference>
<dbReference type="Proteomes" id="UP001165289">
    <property type="component" value="Unassembled WGS sequence"/>
</dbReference>
<evidence type="ECO:0000256" key="1">
    <source>
        <dbReference type="SAM" id="Coils"/>
    </source>
</evidence>
<keyword evidence="4" id="KW-1185">Reference proteome</keyword>
<sequence>MSSEMKESGEKRMHVEIIKFRAKNEGSNDPSLECDTLANEPIECISQDQKMQNHNGEIVTNSQIQNSLANKELKLSNGINGKEKEIIHNGNHIISNSKIVKPKEYKFFNNKGRWICKDTKEIKNEGREHGNDVKTSQPVCGKSVNSHPSPVVMVPSQVPDPLDELNCKPGPHPSPSPLPEQPIPVHASKVNNLVINHAVNSAVLPIENKINSIFKDSWDIYKQGVVQSLQFMFQQETQSLNDRIRNLIGLLTELQNENISLRSELEKYRQKHPPH</sequence>
<organism evidence="3 4">
    <name type="scientific">Oopsacas minuta</name>
    <dbReference type="NCBI Taxonomy" id="111878"/>
    <lineage>
        <taxon>Eukaryota</taxon>
        <taxon>Metazoa</taxon>
        <taxon>Porifera</taxon>
        <taxon>Hexactinellida</taxon>
        <taxon>Hexasterophora</taxon>
        <taxon>Lyssacinosida</taxon>
        <taxon>Leucopsacidae</taxon>
        <taxon>Oopsacas</taxon>
    </lineage>
</organism>
<protein>
    <submittedName>
        <fullName evidence="3">Uncharacterized protein</fullName>
    </submittedName>
</protein>
<name>A0AAV7KF25_9METZ</name>
<evidence type="ECO:0000313" key="4">
    <source>
        <dbReference type="Proteomes" id="UP001165289"/>
    </source>
</evidence>